<organism evidence="2">
    <name type="scientific">freshwater sediment metagenome</name>
    <dbReference type="NCBI Taxonomy" id="556182"/>
    <lineage>
        <taxon>unclassified sequences</taxon>
        <taxon>metagenomes</taxon>
        <taxon>ecological metagenomes</taxon>
    </lineage>
</organism>
<dbReference type="InterPro" id="IPR021955">
    <property type="entry name" value="DUF3572"/>
</dbReference>
<evidence type="ECO:0008006" key="3">
    <source>
        <dbReference type="Google" id="ProtNLM"/>
    </source>
</evidence>
<sequence>MKTARPPLDRRNPKVDDPPAPELALRALAFLAQDEDRVARFLALTGLDGSEVHNLLGERAFQLAVLDHLAGDEAMLLEFASSECLPPEAVGRARRSLGGGDV</sequence>
<evidence type="ECO:0000256" key="1">
    <source>
        <dbReference type="SAM" id="MobiDB-lite"/>
    </source>
</evidence>
<accession>A0AA48LZZ0</accession>
<evidence type="ECO:0000313" key="2">
    <source>
        <dbReference type="EMBL" id="CAJ0872706.1"/>
    </source>
</evidence>
<feature type="compositionally biased region" description="Basic and acidic residues" evidence="1">
    <location>
        <begin position="7"/>
        <end position="17"/>
    </location>
</feature>
<proteinExistence type="predicted"/>
<gene>
    <name evidence="2" type="ORF">AMST5_02441</name>
</gene>
<dbReference type="AlphaFoldDB" id="A0AA48LZZ0"/>
<reference evidence="2" key="1">
    <citation type="submission" date="2023-07" db="EMBL/GenBank/DDBJ databases">
        <authorList>
            <person name="Pelsma A.J. K."/>
        </authorList>
    </citation>
    <scope>NUCLEOTIDE SEQUENCE</scope>
</reference>
<dbReference type="Pfam" id="PF12096">
    <property type="entry name" value="DUF3572"/>
    <property type="match status" value="1"/>
</dbReference>
<feature type="region of interest" description="Disordered" evidence="1">
    <location>
        <begin position="1"/>
        <end position="20"/>
    </location>
</feature>
<name>A0AA48LZZ0_9ZZZZ</name>
<protein>
    <recommendedName>
        <fullName evidence="3">DUF3572 domain-containing protein</fullName>
    </recommendedName>
</protein>
<dbReference type="EMBL" id="OY288114">
    <property type="protein sequence ID" value="CAJ0872706.1"/>
    <property type="molecule type" value="Genomic_DNA"/>
</dbReference>